<evidence type="ECO:0000313" key="2">
    <source>
        <dbReference type="EMBL" id="RKQ68236.1"/>
    </source>
</evidence>
<dbReference type="OrthoDB" id="9814124at2"/>
<dbReference type="SUPFAM" id="SSF51735">
    <property type="entry name" value="NAD(P)-binding Rossmann-fold domains"/>
    <property type="match status" value="1"/>
</dbReference>
<feature type="domain" description="Saccharopine dehydrogenase NADP binding" evidence="1">
    <location>
        <begin position="6"/>
        <end position="123"/>
    </location>
</feature>
<proteinExistence type="predicted"/>
<dbReference type="RefSeq" id="WP_121220794.1">
    <property type="nucleotide sequence ID" value="NZ_RBIG01000003.1"/>
</dbReference>
<gene>
    <name evidence="2" type="ORF">BCL74_2712</name>
</gene>
<organism evidence="2 3">
    <name type="scientific">Oceanibaculum indicum</name>
    <dbReference type="NCBI Taxonomy" id="526216"/>
    <lineage>
        <taxon>Bacteria</taxon>
        <taxon>Pseudomonadati</taxon>
        <taxon>Pseudomonadota</taxon>
        <taxon>Alphaproteobacteria</taxon>
        <taxon>Rhodospirillales</taxon>
        <taxon>Oceanibaculaceae</taxon>
        <taxon>Oceanibaculum</taxon>
    </lineage>
</organism>
<dbReference type="PANTHER" id="PTHR43781:SF1">
    <property type="entry name" value="SACCHAROPINE DEHYDROGENASE"/>
    <property type="match status" value="1"/>
</dbReference>
<evidence type="ECO:0000259" key="1">
    <source>
        <dbReference type="Pfam" id="PF03435"/>
    </source>
</evidence>
<dbReference type="EMBL" id="RBIG01000003">
    <property type="protein sequence ID" value="RKQ68236.1"/>
    <property type="molecule type" value="Genomic_DNA"/>
</dbReference>
<name>A0A420WB94_9PROT</name>
<protein>
    <submittedName>
        <fullName evidence="2">Saccharopine dehydrogenase-like protein</fullName>
    </submittedName>
</protein>
<dbReference type="AlphaFoldDB" id="A0A420WB94"/>
<dbReference type="Proteomes" id="UP000277424">
    <property type="component" value="Unassembled WGS sequence"/>
</dbReference>
<reference evidence="2 3" key="1">
    <citation type="submission" date="2018-10" db="EMBL/GenBank/DDBJ databases">
        <title>Comparative analysis of microorganisms from saline springs in Andes Mountain Range, Colombia.</title>
        <authorList>
            <person name="Rubin E."/>
        </authorList>
    </citation>
    <scope>NUCLEOTIDE SEQUENCE [LARGE SCALE GENOMIC DNA]</scope>
    <source>
        <strain evidence="2 3">USBA 36</strain>
    </source>
</reference>
<dbReference type="Pfam" id="PF03435">
    <property type="entry name" value="Sacchrp_dh_NADP"/>
    <property type="match status" value="1"/>
</dbReference>
<evidence type="ECO:0000313" key="3">
    <source>
        <dbReference type="Proteomes" id="UP000277424"/>
    </source>
</evidence>
<dbReference type="PANTHER" id="PTHR43781">
    <property type="entry name" value="SACCHAROPINE DEHYDROGENASE"/>
    <property type="match status" value="1"/>
</dbReference>
<dbReference type="InterPro" id="IPR005097">
    <property type="entry name" value="Sacchrp_dh_NADP-bd"/>
</dbReference>
<sequence>MDGKTIAVLGAGGHTGRFVVAELERRGVTVRPFTRSSHFTPFGREETPCAVLDFSQPDELARNLAGADAVINCAGPFLDTAEPAVEAAIRASIPYLDLAAEQVTAQRLFERYDERARAAGITIQPAMAFFGGLADLLASSLVQPAETVERIDIAVGLDSWHPTSGTRLTGRKNTYERLIVRDHQLVTVPAPPPATDWDFPAPLGAQPVTCVPLSEIILIARHLKPAAMTSYMNLKPLADLKAADSPAPEAVDSRGRSAQSFVMDVRATVSGETRRATASGQDIYAVSAPLIVAACLRLLEANQPPTGVRAPGELFDARPFLTALSPDIDVRYW</sequence>
<comment type="caution">
    <text evidence="2">The sequence shown here is derived from an EMBL/GenBank/DDBJ whole genome shotgun (WGS) entry which is preliminary data.</text>
</comment>
<dbReference type="Gene3D" id="3.40.50.720">
    <property type="entry name" value="NAD(P)-binding Rossmann-like Domain"/>
    <property type="match status" value="1"/>
</dbReference>
<dbReference type="InterPro" id="IPR036291">
    <property type="entry name" value="NAD(P)-bd_dom_sf"/>
</dbReference>
<accession>A0A420WB94</accession>